<reference evidence="4 5" key="1">
    <citation type="submission" date="2020-08" db="EMBL/GenBank/DDBJ databases">
        <title>Cohnella phylogeny.</title>
        <authorList>
            <person name="Dunlap C."/>
        </authorList>
    </citation>
    <scope>NUCLEOTIDE SEQUENCE [LARGE SCALE GENOMIC DNA]</scope>
    <source>
        <strain evidence="4 5">DSM 103658</strain>
    </source>
</reference>
<evidence type="ECO:0000259" key="3">
    <source>
        <dbReference type="Pfam" id="PF13023"/>
    </source>
</evidence>
<name>A0A841T5J9_9BACL</name>
<evidence type="ECO:0000313" key="4">
    <source>
        <dbReference type="EMBL" id="MBB6676142.1"/>
    </source>
</evidence>
<comment type="caution">
    <text evidence="4">The sequence shown here is derived from an EMBL/GenBank/DDBJ whole genome shotgun (WGS) entry which is preliminary data.</text>
</comment>
<organism evidence="4 5">
    <name type="scientific">Cohnella lubricantis</name>
    <dbReference type="NCBI Taxonomy" id="2163172"/>
    <lineage>
        <taxon>Bacteria</taxon>
        <taxon>Bacillati</taxon>
        <taxon>Bacillota</taxon>
        <taxon>Bacilli</taxon>
        <taxon>Bacillales</taxon>
        <taxon>Paenibacillaceae</taxon>
        <taxon>Cohnella</taxon>
    </lineage>
</organism>
<evidence type="ECO:0000313" key="5">
    <source>
        <dbReference type="Proteomes" id="UP000574133"/>
    </source>
</evidence>
<dbReference type="GO" id="GO:0002953">
    <property type="term" value="F:5'-deoxynucleotidase activity"/>
    <property type="evidence" value="ECO:0007669"/>
    <property type="project" value="InterPro"/>
</dbReference>
<dbReference type="Gene3D" id="1.10.3210.10">
    <property type="entry name" value="Hypothetical protein af1432"/>
    <property type="match status" value="1"/>
</dbReference>
<dbReference type="SUPFAM" id="SSF109604">
    <property type="entry name" value="HD-domain/PDEase-like"/>
    <property type="match status" value="1"/>
</dbReference>
<protein>
    <submittedName>
        <fullName evidence="4">HD domain-containing protein</fullName>
    </submittedName>
</protein>
<evidence type="ECO:0000256" key="1">
    <source>
        <dbReference type="ARBA" id="ARBA00022723"/>
    </source>
</evidence>
<sequence>MEIWKDQRLSQQMDFMKEADKLKTVMRRTTIMDGSRHENTAEHSWHISLLAMVLHEHAPEPKPDLSHVIKLLLVHDIVEIDAGDTFAYDTAGYSDKEEREMAAANRIFGLLPDDQAERIMALWREFEEMQTPEAIFAAAMDRMMPLLHNYYNEGYSWKQHGILRSQVLKRMEPIRLASPKIGSFIDELLQRAVDRGLLADDPSDKEA</sequence>
<feature type="domain" description="HD" evidence="3">
    <location>
        <begin position="19"/>
        <end position="173"/>
    </location>
</feature>
<gene>
    <name evidence="4" type="ORF">H4Q31_02255</name>
</gene>
<dbReference type="GO" id="GO:0046872">
    <property type="term" value="F:metal ion binding"/>
    <property type="evidence" value="ECO:0007669"/>
    <property type="project" value="UniProtKB-KW"/>
</dbReference>
<keyword evidence="1" id="KW-0479">Metal-binding</keyword>
<dbReference type="InterPro" id="IPR039356">
    <property type="entry name" value="YfbR/HDDC2"/>
</dbReference>
<dbReference type="Proteomes" id="UP000574133">
    <property type="component" value="Unassembled WGS sequence"/>
</dbReference>
<dbReference type="InterPro" id="IPR006674">
    <property type="entry name" value="HD_domain"/>
</dbReference>
<dbReference type="GO" id="GO:0005737">
    <property type="term" value="C:cytoplasm"/>
    <property type="evidence" value="ECO:0007669"/>
    <property type="project" value="TreeGrafter"/>
</dbReference>
<dbReference type="PANTHER" id="PTHR11845:SF13">
    <property type="entry name" value="5'-DEOXYNUCLEOTIDASE HDDC2"/>
    <property type="match status" value="1"/>
</dbReference>
<evidence type="ECO:0000256" key="2">
    <source>
        <dbReference type="ARBA" id="ARBA00022801"/>
    </source>
</evidence>
<dbReference type="EMBL" id="JACJVN010000012">
    <property type="protein sequence ID" value="MBB6676142.1"/>
    <property type="molecule type" value="Genomic_DNA"/>
</dbReference>
<accession>A0A841T5J9</accession>
<keyword evidence="2" id="KW-0378">Hydrolase</keyword>
<dbReference type="RefSeq" id="WP_185177448.1">
    <property type="nucleotide sequence ID" value="NZ_CBCSEP010000011.1"/>
</dbReference>
<dbReference type="Pfam" id="PF13023">
    <property type="entry name" value="HD_3"/>
    <property type="match status" value="1"/>
</dbReference>
<proteinExistence type="predicted"/>
<dbReference type="PANTHER" id="PTHR11845">
    <property type="entry name" value="5'-DEOXYNUCLEOTIDASE HDDC2"/>
    <property type="match status" value="1"/>
</dbReference>
<keyword evidence="5" id="KW-1185">Reference proteome</keyword>
<dbReference type="AlphaFoldDB" id="A0A841T5J9"/>